<feature type="domain" description="DUF2268" evidence="1">
    <location>
        <begin position="63"/>
        <end position="245"/>
    </location>
</feature>
<evidence type="ECO:0000259" key="1">
    <source>
        <dbReference type="Pfam" id="PF10026"/>
    </source>
</evidence>
<name>A0ABW4KCA5_9BACI</name>
<reference evidence="3" key="1">
    <citation type="journal article" date="2019" name="Int. J. Syst. Evol. Microbiol.">
        <title>The Global Catalogue of Microorganisms (GCM) 10K type strain sequencing project: providing services to taxonomists for standard genome sequencing and annotation.</title>
        <authorList>
            <consortium name="The Broad Institute Genomics Platform"/>
            <consortium name="The Broad Institute Genome Sequencing Center for Infectious Disease"/>
            <person name="Wu L."/>
            <person name="Ma J."/>
        </authorList>
    </citation>
    <scope>NUCLEOTIDE SEQUENCE [LARGE SCALE GENOMIC DNA]</scope>
    <source>
        <strain evidence="3">CGMCC 1.12295</strain>
    </source>
</reference>
<dbReference type="Proteomes" id="UP001597301">
    <property type="component" value="Unassembled WGS sequence"/>
</dbReference>
<dbReference type="Pfam" id="PF10026">
    <property type="entry name" value="DUF2268"/>
    <property type="match status" value="1"/>
</dbReference>
<sequence>MGVISTDEWLKESFDRPLELCEKSYPNAKNPAHFYQYARKFGMYRPSRKTYELFLSLKEQKAWDHIQSFYDHYRVLWQGPDVKLYIFPVEPIHPFITDFKGRSGLTFPDSIFLFLSPVKDVKLWESLVVHEYHHAVRMNRFQKDPKEYHLLDSLVFEGLAEQAVRKYCGKSYNAEWMDSFSRDQLQFYWKRFFEKHLYVKKDHPLHDDLLFGGKRGLPAMTGYAIGSEIVKGYKPLTVLNSFELPSEKFLLESNAFLD</sequence>
<evidence type="ECO:0000313" key="2">
    <source>
        <dbReference type="EMBL" id="MFD1705630.1"/>
    </source>
</evidence>
<comment type="caution">
    <text evidence="2">The sequence shown here is derived from an EMBL/GenBank/DDBJ whole genome shotgun (WGS) entry which is preliminary data.</text>
</comment>
<dbReference type="InterPro" id="IPR018728">
    <property type="entry name" value="DUF2268"/>
</dbReference>
<protein>
    <submittedName>
        <fullName evidence="2">DUF2268 domain-containing protein</fullName>
    </submittedName>
</protein>
<keyword evidence="3" id="KW-1185">Reference proteome</keyword>
<dbReference type="EMBL" id="JBHUEO010000005">
    <property type="protein sequence ID" value="MFD1705630.1"/>
    <property type="molecule type" value="Genomic_DNA"/>
</dbReference>
<accession>A0ABW4KCA5</accession>
<dbReference type="RefSeq" id="WP_380772181.1">
    <property type="nucleotide sequence ID" value="NZ_JBHUEO010000005.1"/>
</dbReference>
<gene>
    <name evidence="2" type="ORF">ACFSCZ_02560</name>
</gene>
<evidence type="ECO:0000313" key="3">
    <source>
        <dbReference type="Proteomes" id="UP001597301"/>
    </source>
</evidence>
<organism evidence="2 3">
    <name type="scientific">Siminovitchia sediminis</name>
    <dbReference type="NCBI Taxonomy" id="1274353"/>
    <lineage>
        <taxon>Bacteria</taxon>
        <taxon>Bacillati</taxon>
        <taxon>Bacillota</taxon>
        <taxon>Bacilli</taxon>
        <taxon>Bacillales</taxon>
        <taxon>Bacillaceae</taxon>
        <taxon>Siminovitchia</taxon>
    </lineage>
</organism>
<proteinExistence type="predicted"/>